<feature type="transmembrane region" description="Helical" evidence="1">
    <location>
        <begin position="5"/>
        <end position="24"/>
    </location>
</feature>
<evidence type="ECO:0000256" key="1">
    <source>
        <dbReference type="SAM" id="Phobius"/>
    </source>
</evidence>
<dbReference type="EMBL" id="RZGX01000022">
    <property type="protein sequence ID" value="RUR20845.1"/>
    <property type="molecule type" value="Genomic_DNA"/>
</dbReference>
<dbReference type="Proteomes" id="UP000287374">
    <property type="component" value="Unassembled WGS sequence"/>
</dbReference>
<dbReference type="Proteomes" id="UP000247152">
    <property type="component" value="Unassembled WGS sequence"/>
</dbReference>
<evidence type="ECO:0000313" key="5">
    <source>
        <dbReference type="Proteomes" id="UP000287374"/>
    </source>
</evidence>
<reference evidence="2 4" key="1">
    <citation type="submission" date="2018-05" db="EMBL/GenBank/DDBJ databases">
        <title>Legionella qingyii sp.nov., whole genome shotgun sequence.</title>
        <authorList>
            <person name="Wu H."/>
            <person name="Zhu Q."/>
            <person name="Hu C."/>
        </authorList>
    </citation>
    <scope>NUCLEOTIDE SEQUENCE [LARGE SCALE GENOMIC DNA]</scope>
    <source>
        <strain evidence="2 4">HEB18</strain>
    </source>
</reference>
<protein>
    <submittedName>
        <fullName evidence="2">Uncharacterized protein</fullName>
    </submittedName>
</protein>
<comment type="caution">
    <text evidence="2">The sequence shown here is derived from an EMBL/GenBank/DDBJ whole genome shotgun (WGS) entry which is preliminary data.</text>
</comment>
<sequence length="253" mass="29826">MKNKFIYIVLSLIFALFITIIWLYQFGPLLTTNASVFLDTSFGMSLSEVQRALKKNNVELVDGTTFEHLKSTPERNIFWGKYQVPLFHDSEFKRTLWYMPSIEMYNSRVVAEFEFIEDKLTSIEIQIFPISDKNVVHIIDAITESLKSRYEFNDKKFNQWMKIIKNRYKTLKLSSNTTIDRSGAKRPIDLLADRPELNKNVKLAYNLILKNKLSRLNLWLNLSDQYNPIIKVSIFPTKTNKYKIKQREKNAFS</sequence>
<evidence type="ECO:0000313" key="3">
    <source>
        <dbReference type="EMBL" id="RUR20845.1"/>
    </source>
</evidence>
<name>A0A317TZ14_9GAMM</name>
<proteinExistence type="predicted"/>
<evidence type="ECO:0000313" key="4">
    <source>
        <dbReference type="Proteomes" id="UP000247152"/>
    </source>
</evidence>
<gene>
    <name evidence="2" type="ORF">DGG96_15440</name>
    <name evidence="3" type="ORF">ELY20_14375</name>
</gene>
<dbReference type="AlphaFoldDB" id="A0A317TZ14"/>
<reference evidence="3 5" key="2">
    <citation type="submission" date="2018-12" db="EMBL/GenBank/DDBJ databases">
        <title>Legionella sp,whole genome shotgun sequence.</title>
        <authorList>
            <person name="Wu H."/>
        </authorList>
    </citation>
    <scope>NUCLEOTIDE SEQUENCE [LARGE SCALE GENOMIC DNA]</scope>
    <source>
        <strain evidence="3">Km489</strain>
        <strain evidence="5">km489</strain>
    </source>
</reference>
<keyword evidence="1" id="KW-1133">Transmembrane helix</keyword>
<keyword evidence="1" id="KW-0472">Membrane</keyword>
<dbReference type="RefSeq" id="WP_110143546.1">
    <property type="nucleotide sequence ID" value="NZ_QHJG01000028.1"/>
</dbReference>
<accession>A0A317TZ14</accession>
<evidence type="ECO:0000313" key="2">
    <source>
        <dbReference type="EMBL" id="PWY54771.1"/>
    </source>
</evidence>
<organism evidence="2 4">
    <name type="scientific">Legionella qingyii</name>
    <dbReference type="NCBI Taxonomy" id="2184757"/>
    <lineage>
        <taxon>Bacteria</taxon>
        <taxon>Pseudomonadati</taxon>
        <taxon>Pseudomonadota</taxon>
        <taxon>Gammaproteobacteria</taxon>
        <taxon>Legionellales</taxon>
        <taxon>Legionellaceae</taxon>
        <taxon>Legionella</taxon>
    </lineage>
</organism>
<keyword evidence="5" id="KW-1185">Reference proteome</keyword>
<keyword evidence="1" id="KW-0812">Transmembrane</keyword>
<dbReference type="EMBL" id="QHJG01000028">
    <property type="protein sequence ID" value="PWY54771.1"/>
    <property type="molecule type" value="Genomic_DNA"/>
</dbReference>